<dbReference type="Proteomes" id="UP000528918">
    <property type="component" value="Unassembled WGS sequence"/>
</dbReference>
<dbReference type="SMART" id="SM00507">
    <property type="entry name" value="HNHc"/>
    <property type="match status" value="1"/>
</dbReference>
<protein>
    <submittedName>
        <fullName evidence="2">HNH endonuclease</fullName>
    </submittedName>
</protein>
<dbReference type="Pfam" id="PF01844">
    <property type="entry name" value="HNH"/>
    <property type="match status" value="1"/>
</dbReference>
<dbReference type="EMBL" id="JACCDD010000010">
    <property type="protein sequence ID" value="NYS46361.1"/>
    <property type="molecule type" value="Genomic_DNA"/>
</dbReference>
<organism evidence="2 3">
    <name type="scientific">Vreelandella zhaodongensis</name>
    <name type="common">Halomonas zhaodongensis</name>
    <dbReference type="NCBI Taxonomy" id="1176240"/>
    <lineage>
        <taxon>Bacteria</taxon>
        <taxon>Pseudomonadati</taxon>
        <taxon>Pseudomonadota</taxon>
        <taxon>Gammaproteobacteria</taxon>
        <taxon>Oceanospirillales</taxon>
        <taxon>Halomonadaceae</taxon>
        <taxon>Vreelandella</taxon>
    </lineage>
</organism>
<accession>A0ABX2SZM2</accession>
<dbReference type="InterPro" id="IPR003615">
    <property type="entry name" value="HNH_nuc"/>
</dbReference>
<keyword evidence="2" id="KW-0255">Endonuclease</keyword>
<dbReference type="CDD" id="cd00085">
    <property type="entry name" value="HNHc"/>
    <property type="match status" value="1"/>
</dbReference>
<evidence type="ECO:0000313" key="2">
    <source>
        <dbReference type="EMBL" id="NYS46361.1"/>
    </source>
</evidence>
<gene>
    <name evidence="2" type="ORF">HZS79_15575</name>
</gene>
<proteinExistence type="predicted"/>
<reference evidence="2 3" key="1">
    <citation type="journal article" date="2013" name="Antonie Van Leeuwenhoek">
        <title>Halomonas zhaodongensis sp. nov., a slightly halophilic bacterium isolated from saline-alkaline soils in Zhaodong, China.</title>
        <authorList>
            <person name="Jiang J."/>
            <person name="Pan Y."/>
            <person name="Meng L."/>
            <person name="Hu S."/>
            <person name="Zhang X."/>
            <person name="Hu B."/>
            <person name="Meng J."/>
            <person name="Li C."/>
            <person name="Huang H."/>
            <person name="Wang K."/>
            <person name="Su T."/>
        </authorList>
    </citation>
    <scope>NUCLEOTIDE SEQUENCE [LARGE SCALE GENOMIC DNA]</scope>
    <source>
        <strain evidence="2 3">NEAU-ST10-25</strain>
    </source>
</reference>
<dbReference type="InterPro" id="IPR002711">
    <property type="entry name" value="HNH"/>
</dbReference>
<evidence type="ECO:0000259" key="1">
    <source>
        <dbReference type="SMART" id="SM00507"/>
    </source>
</evidence>
<keyword evidence="2" id="KW-0378">Hydrolase</keyword>
<evidence type="ECO:0000313" key="3">
    <source>
        <dbReference type="Proteomes" id="UP000528918"/>
    </source>
</evidence>
<name>A0ABX2SZM2_VREZH</name>
<feature type="domain" description="HNH nuclease" evidence="1">
    <location>
        <begin position="165"/>
        <end position="225"/>
    </location>
</feature>
<sequence>MQSPRSRNIDRKPKARRWIDGNTESSALLLGAIRTLEAGYGGDFSGFVDFAPAEYRFNGEESGGYVLLRARKSGSVRAQVQIEADEWTELELKDSGDLRALVELITEHRLTDFDFATERSQAEFDEAVKAALDDPQSERKERLKYADPQAKKVWRKVAVYTRNPDVVAEVLHWANGNCEECGKTAPFLRSSNGTPYLEVHHRQQLSDGGDDTIENAVALCPNCHRKQHFG</sequence>
<comment type="caution">
    <text evidence="2">The sequence shown here is derived from an EMBL/GenBank/DDBJ whole genome shotgun (WGS) entry which is preliminary data.</text>
</comment>
<dbReference type="GO" id="GO:0004519">
    <property type="term" value="F:endonuclease activity"/>
    <property type="evidence" value="ECO:0007669"/>
    <property type="project" value="UniProtKB-KW"/>
</dbReference>
<dbReference type="Gene3D" id="1.10.30.50">
    <property type="match status" value="1"/>
</dbReference>
<keyword evidence="2" id="KW-0540">Nuclease</keyword>
<keyword evidence="3" id="KW-1185">Reference proteome</keyword>